<evidence type="ECO:0000313" key="2">
    <source>
        <dbReference type="EMBL" id="GAI07978.1"/>
    </source>
</evidence>
<sequence length="154" mass="17709">MNISDTPDNTSSYPQGVAFVRLTRKLFSLWTEKVGNDYYLVRKTISVRDEYANPIDGVQQGTEMQYTGPFYFESIYPNPTKGVMKIRFMSPDQRRVTVNLYDVTGRVVKNIFDGAAKNGLNEILYSSKNLASGVYFMRLIADEKVKTEKVIFYR</sequence>
<comment type="caution">
    <text evidence="2">The sequence shown here is derived from an EMBL/GenBank/DDBJ whole genome shotgun (WGS) entry which is preliminary data.</text>
</comment>
<accession>X1KMU7</accession>
<dbReference type="Pfam" id="PF18962">
    <property type="entry name" value="Por_Secre_tail"/>
    <property type="match status" value="1"/>
</dbReference>
<dbReference type="Gene3D" id="2.60.40.4070">
    <property type="match status" value="1"/>
</dbReference>
<dbReference type="NCBIfam" id="TIGR04183">
    <property type="entry name" value="Por_Secre_tail"/>
    <property type="match status" value="1"/>
</dbReference>
<dbReference type="EMBL" id="BARV01010097">
    <property type="protein sequence ID" value="GAI07978.1"/>
    <property type="molecule type" value="Genomic_DNA"/>
</dbReference>
<evidence type="ECO:0000259" key="1">
    <source>
        <dbReference type="Pfam" id="PF18962"/>
    </source>
</evidence>
<dbReference type="AlphaFoldDB" id="X1KMU7"/>
<feature type="domain" description="Secretion system C-terminal sorting" evidence="1">
    <location>
        <begin position="75"/>
        <end position="151"/>
    </location>
</feature>
<reference evidence="2" key="1">
    <citation type="journal article" date="2014" name="Front. Microbiol.">
        <title>High frequency of phylogenetically diverse reductive dehalogenase-homologous genes in deep subseafloor sedimentary metagenomes.</title>
        <authorList>
            <person name="Kawai M."/>
            <person name="Futagami T."/>
            <person name="Toyoda A."/>
            <person name="Takaki Y."/>
            <person name="Nishi S."/>
            <person name="Hori S."/>
            <person name="Arai W."/>
            <person name="Tsubouchi T."/>
            <person name="Morono Y."/>
            <person name="Uchiyama I."/>
            <person name="Ito T."/>
            <person name="Fujiyama A."/>
            <person name="Inagaki F."/>
            <person name="Takami H."/>
        </authorList>
    </citation>
    <scope>NUCLEOTIDE SEQUENCE</scope>
    <source>
        <strain evidence="2">Expedition CK06-06</strain>
    </source>
</reference>
<gene>
    <name evidence="2" type="ORF">S06H3_19677</name>
</gene>
<protein>
    <recommendedName>
        <fullName evidence="1">Secretion system C-terminal sorting domain-containing protein</fullName>
    </recommendedName>
</protein>
<dbReference type="InterPro" id="IPR026444">
    <property type="entry name" value="Secre_tail"/>
</dbReference>
<name>X1KMU7_9ZZZZ</name>
<proteinExistence type="predicted"/>
<organism evidence="2">
    <name type="scientific">marine sediment metagenome</name>
    <dbReference type="NCBI Taxonomy" id="412755"/>
    <lineage>
        <taxon>unclassified sequences</taxon>
        <taxon>metagenomes</taxon>
        <taxon>ecological metagenomes</taxon>
    </lineage>
</organism>